<evidence type="ECO:0000313" key="3">
    <source>
        <dbReference type="EMBL" id="KAL0830457.1"/>
    </source>
</evidence>
<name>A0ABD0SXI7_LOXSC</name>
<feature type="domain" description="Tyrosine specific protein phosphatases" evidence="2">
    <location>
        <begin position="141"/>
        <end position="208"/>
    </location>
</feature>
<protein>
    <recommendedName>
        <fullName evidence="2">Tyrosine specific protein phosphatases domain-containing protein</fullName>
    </recommendedName>
</protein>
<dbReference type="PROSITE" id="PS50056">
    <property type="entry name" value="TYR_PHOSPHATASE_2"/>
    <property type="match status" value="1"/>
</dbReference>
<dbReference type="Proteomes" id="UP001549921">
    <property type="component" value="Unassembled WGS sequence"/>
</dbReference>
<feature type="compositionally biased region" description="Polar residues" evidence="1">
    <location>
        <begin position="303"/>
        <end position="312"/>
    </location>
</feature>
<dbReference type="PANTHER" id="PTHR10367:SF9">
    <property type="entry name" value="DUAL-SPECIFICITY PHOSPHATASE 11 (RNA_RNP COMPLEX 1-INTERACTING)"/>
    <property type="match status" value="1"/>
</dbReference>
<reference evidence="3 4" key="1">
    <citation type="submission" date="2024-06" db="EMBL/GenBank/DDBJ databases">
        <title>A chromosome-level genome assembly of beet webworm, Loxostege sticticalis.</title>
        <authorList>
            <person name="Zhang Y."/>
        </authorList>
    </citation>
    <scope>NUCLEOTIDE SEQUENCE [LARGE SCALE GENOMIC DNA]</scope>
    <source>
        <strain evidence="3">AQ028</strain>
        <tissue evidence="3">Male pupae</tissue>
    </source>
</reference>
<feature type="compositionally biased region" description="Basic and acidic residues" evidence="1">
    <location>
        <begin position="264"/>
        <end position="273"/>
    </location>
</feature>
<organism evidence="3 4">
    <name type="scientific">Loxostege sticticalis</name>
    <name type="common">Beet webworm moth</name>
    <dbReference type="NCBI Taxonomy" id="481309"/>
    <lineage>
        <taxon>Eukaryota</taxon>
        <taxon>Metazoa</taxon>
        <taxon>Ecdysozoa</taxon>
        <taxon>Arthropoda</taxon>
        <taxon>Hexapoda</taxon>
        <taxon>Insecta</taxon>
        <taxon>Pterygota</taxon>
        <taxon>Neoptera</taxon>
        <taxon>Endopterygota</taxon>
        <taxon>Lepidoptera</taxon>
        <taxon>Glossata</taxon>
        <taxon>Ditrysia</taxon>
        <taxon>Pyraloidea</taxon>
        <taxon>Crambidae</taxon>
        <taxon>Pyraustinae</taxon>
        <taxon>Loxostege</taxon>
    </lineage>
</organism>
<feature type="region of interest" description="Disordered" evidence="1">
    <location>
        <begin position="292"/>
        <end position="339"/>
    </location>
</feature>
<proteinExistence type="predicted"/>
<sequence length="339" mass="39830">MFGIRKLSSELKQITSKIFIKFQLRLCFSSNKQYWKPKRKKMAPSIPDRWIPYKACGKVIEGTRFICFKVPLKKTVQTHNKEIKEIWDIQTLLSTIPNLGAVIDLTNTARYYDPRELQAAGVLHKKILMPGRIIPPEEKVIEFMDAVDEFLGKDCDYLVGIHCTHGLNRTGYMVCRYMRDRLGVEGKDAIKRFEAARGYQIERENYIADILGKKPPPPHLGNSTQVKPVENGDEDMPSESLRENKSDDSRRNDKRKYSYNGESWRDECRRKQDDDDDSRSCGRFVRHPSYFRQNDRETRWSDRQGSSSSYGERNNDRYNTRTHKNSSDSDRSYDYRYDY</sequence>
<feature type="compositionally biased region" description="Basic and acidic residues" evidence="1">
    <location>
        <begin position="240"/>
        <end position="251"/>
    </location>
</feature>
<dbReference type="SUPFAM" id="SSF52799">
    <property type="entry name" value="(Phosphotyrosine protein) phosphatases II"/>
    <property type="match status" value="1"/>
</dbReference>
<evidence type="ECO:0000256" key="1">
    <source>
        <dbReference type="SAM" id="MobiDB-lite"/>
    </source>
</evidence>
<dbReference type="InterPro" id="IPR051029">
    <property type="entry name" value="mRNA_Capping_Enz/RNA_Phosphat"/>
</dbReference>
<dbReference type="InterPro" id="IPR029021">
    <property type="entry name" value="Prot-tyrosine_phosphatase-like"/>
</dbReference>
<dbReference type="InterPro" id="IPR000340">
    <property type="entry name" value="Dual-sp_phosphatase_cat-dom"/>
</dbReference>
<evidence type="ECO:0000313" key="4">
    <source>
        <dbReference type="Proteomes" id="UP001549921"/>
    </source>
</evidence>
<dbReference type="Pfam" id="PF00782">
    <property type="entry name" value="DSPc"/>
    <property type="match status" value="1"/>
</dbReference>
<accession>A0ABD0SXI7</accession>
<evidence type="ECO:0000259" key="2">
    <source>
        <dbReference type="PROSITE" id="PS50056"/>
    </source>
</evidence>
<dbReference type="InterPro" id="IPR000387">
    <property type="entry name" value="Tyr_Pase_dom"/>
</dbReference>
<dbReference type="Gene3D" id="3.90.190.10">
    <property type="entry name" value="Protein tyrosine phosphatase superfamily"/>
    <property type="match status" value="1"/>
</dbReference>
<feature type="compositionally biased region" description="Basic and acidic residues" evidence="1">
    <location>
        <begin position="313"/>
        <end position="339"/>
    </location>
</feature>
<dbReference type="PANTHER" id="PTHR10367">
    <property type="entry name" value="MRNA-CAPPING ENZYME"/>
    <property type="match status" value="1"/>
</dbReference>
<feature type="compositionally biased region" description="Basic and acidic residues" evidence="1">
    <location>
        <begin position="293"/>
        <end position="302"/>
    </location>
</feature>
<gene>
    <name evidence="3" type="ORF">ABMA28_002623</name>
</gene>
<dbReference type="GO" id="GO:0003824">
    <property type="term" value="F:catalytic activity"/>
    <property type="evidence" value="ECO:0007669"/>
    <property type="project" value="UniProtKB-ARBA"/>
</dbReference>
<dbReference type="PROSITE" id="PS00383">
    <property type="entry name" value="TYR_PHOSPHATASE_1"/>
    <property type="match status" value="1"/>
</dbReference>
<dbReference type="InterPro" id="IPR016130">
    <property type="entry name" value="Tyr_Pase_AS"/>
</dbReference>
<feature type="region of interest" description="Disordered" evidence="1">
    <location>
        <begin position="264"/>
        <end position="283"/>
    </location>
</feature>
<comment type="caution">
    <text evidence="3">The sequence shown here is derived from an EMBL/GenBank/DDBJ whole genome shotgun (WGS) entry which is preliminary data.</text>
</comment>
<dbReference type="AlphaFoldDB" id="A0ABD0SXI7"/>
<feature type="region of interest" description="Disordered" evidence="1">
    <location>
        <begin position="210"/>
        <end position="256"/>
    </location>
</feature>
<dbReference type="EMBL" id="JBEDNZ010000013">
    <property type="protein sequence ID" value="KAL0830457.1"/>
    <property type="molecule type" value="Genomic_DNA"/>
</dbReference>